<evidence type="ECO:0000313" key="4">
    <source>
        <dbReference type="Proteomes" id="UP000374630"/>
    </source>
</evidence>
<dbReference type="Proteomes" id="UP000374630">
    <property type="component" value="Unassembled WGS sequence"/>
</dbReference>
<name>A0A5J5E0R3_9BIFI</name>
<proteinExistence type="predicted"/>
<dbReference type="EMBL" id="RZNZ01000001">
    <property type="protein sequence ID" value="KAA8822580.1"/>
    <property type="molecule type" value="Genomic_DNA"/>
</dbReference>
<accession>A0A5J5E0R3</accession>
<evidence type="ECO:0000313" key="1">
    <source>
        <dbReference type="EMBL" id="KAA8822580.1"/>
    </source>
</evidence>
<evidence type="ECO:0000313" key="3">
    <source>
        <dbReference type="Proteomes" id="UP000345527"/>
    </source>
</evidence>
<gene>
    <name evidence="2" type="ORF">EM848_03130</name>
    <name evidence="1" type="ORF">EMO90_00905</name>
</gene>
<dbReference type="RefSeq" id="WP_150353541.1">
    <property type="nucleotide sequence ID" value="NZ_RZNZ01000001.1"/>
</dbReference>
<keyword evidence="4" id="KW-1185">Reference proteome</keyword>
<dbReference type="AlphaFoldDB" id="A0A5J5E0R3"/>
<protein>
    <submittedName>
        <fullName evidence="2">Uncharacterized protein</fullName>
    </submittedName>
</protein>
<dbReference type="Proteomes" id="UP000345527">
    <property type="component" value="Unassembled WGS sequence"/>
</dbReference>
<organism evidence="2 3">
    <name type="scientific">Bifidobacterium vespertilionis</name>
    <dbReference type="NCBI Taxonomy" id="2562524"/>
    <lineage>
        <taxon>Bacteria</taxon>
        <taxon>Bacillati</taxon>
        <taxon>Actinomycetota</taxon>
        <taxon>Actinomycetes</taxon>
        <taxon>Bifidobacteriales</taxon>
        <taxon>Bifidobacteriaceae</taxon>
        <taxon>Bifidobacterium</taxon>
    </lineage>
</organism>
<evidence type="ECO:0000313" key="2">
    <source>
        <dbReference type="EMBL" id="KAA8824135.1"/>
    </source>
</evidence>
<sequence>MTPETNRHTRRPRIIVFAALGAFLATVLVALALVLSGVVSFAQGDKVPCNSLTTYDQVQAAMTDHADVIQRIRSVGAGSDVTVEPIRANCPTSDGQSEHTGQADQLGYLRITYATDAERDAIQNMLSDATLGVWATLEIR</sequence>
<dbReference type="OrthoDB" id="3234291at2"/>
<dbReference type="EMBL" id="RZOA01000004">
    <property type="protein sequence ID" value="KAA8824135.1"/>
    <property type="molecule type" value="Genomic_DNA"/>
</dbReference>
<comment type="caution">
    <text evidence="2">The sequence shown here is derived from an EMBL/GenBank/DDBJ whole genome shotgun (WGS) entry which is preliminary data.</text>
</comment>
<reference evidence="3 4" key="1">
    <citation type="journal article" date="2019" name="Syst. Appl. Microbiol.">
        <title>Characterization of Bifidobacterium species in feaces of the Egyptian fruit bat: Description of B. vespertilionis sp. nov. and B. rousetti sp. nov.</title>
        <authorList>
            <person name="Modesto M."/>
            <person name="Satti M."/>
            <person name="Watanabe K."/>
            <person name="Puglisi E."/>
            <person name="Morelli L."/>
            <person name="Huang C.-H."/>
            <person name="Liou J.-S."/>
            <person name="Miyashita M."/>
            <person name="Tamura T."/>
            <person name="Saito S."/>
            <person name="Mori K."/>
            <person name="Huang L."/>
            <person name="Sciavilla P."/>
            <person name="Sandri C."/>
            <person name="Spiezio C."/>
            <person name="Vitali F."/>
            <person name="Cavalieri D."/>
            <person name="Perpetuini G."/>
            <person name="Tofalo R."/>
            <person name="Bonetti A."/>
            <person name="Arita M."/>
            <person name="Mattarelli P."/>
        </authorList>
    </citation>
    <scope>NUCLEOTIDE SEQUENCE [LARGE SCALE GENOMIC DNA]</scope>
    <source>
        <strain evidence="1 4">RST16</strain>
        <strain evidence="2 3">RST8</strain>
    </source>
</reference>